<sequence>MDDINWDDLRFFTALVECRTVSAASQRLKVNHVTVSRRIERLEYTLKNRLFDRTQDGYLPTVEGVILYQKTSPMREHVESLADYFHRDGYSKKSVVISMTSSMAEYFIVPRLNELIKRHPEIRLEIDISNRNVSIPRKEADIALRLELPEKGEYLSRKVGEIAYKLCGTPEVIEKIKNKKNISIVTFSSDFSHLPESQYLIRRFGNKSIRFQSNSVTTQRIAAENGYGVALLPSLAIKASSLVCIELDEPIIRPVWMLTSKQTMQMTTSRLVAEELQRIFDGMK</sequence>
<dbReference type="EMBL" id="VNHN01000032">
    <property type="protein sequence ID" value="TYP04907.1"/>
    <property type="molecule type" value="Genomic_DNA"/>
</dbReference>
<dbReference type="EMBL" id="FO704550">
    <property type="protein sequence ID" value="CDG16755.1"/>
    <property type="molecule type" value="Genomic_DNA"/>
</dbReference>
<dbReference type="InterPro" id="IPR036388">
    <property type="entry name" value="WH-like_DNA-bd_sf"/>
</dbReference>
<dbReference type="KEGG" id="xdo:XDD1_1052"/>
<dbReference type="RefSeq" id="WP_045969198.1">
    <property type="nucleotide sequence ID" value="NZ_CAWMED010000001.1"/>
</dbReference>
<keyword evidence="2" id="KW-0805">Transcription regulation</keyword>
<dbReference type="InterPro" id="IPR058163">
    <property type="entry name" value="LysR-type_TF_proteobact-type"/>
</dbReference>
<dbReference type="PANTHER" id="PTHR30537">
    <property type="entry name" value="HTH-TYPE TRANSCRIPTIONAL REGULATOR"/>
    <property type="match status" value="1"/>
</dbReference>
<evidence type="ECO:0000256" key="3">
    <source>
        <dbReference type="ARBA" id="ARBA00023125"/>
    </source>
</evidence>
<evidence type="ECO:0000313" key="6">
    <source>
        <dbReference type="EMBL" id="CDG16755.1"/>
    </source>
</evidence>
<dbReference type="InterPro" id="IPR036390">
    <property type="entry name" value="WH_DNA-bd_sf"/>
</dbReference>
<protein>
    <submittedName>
        <fullName evidence="7">DNA-binding transcriptional LysR family regulator</fullName>
    </submittedName>
    <submittedName>
        <fullName evidence="6">Putative TRANSCRIPTIONAL REGULATOR TRANSCRIPTION REGULATOR PROTEIN</fullName>
    </submittedName>
</protein>
<keyword evidence="4" id="KW-0804">Transcription</keyword>
<dbReference type="InterPro" id="IPR005119">
    <property type="entry name" value="LysR_subst-bd"/>
</dbReference>
<dbReference type="STRING" id="351671.XDD1_1052"/>
<name>A0A068QSH7_9GAMM</name>
<evidence type="ECO:0000256" key="1">
    <source>
        <dbReference type="ARBA" id="ARBA00009437"/>
    </source>
</evidence>
<dbReference type="GO" id="GO:0006351">
    <property type="term" value="P:DNA-templated transcription"/>
    <property type="evidence" value="ECO:0007669"/>
    <property type="project" value="TreeGrafter"/>
</dbReference>
<dbReference type="AlphaFoldDB" id="A0A068QSH7"/>
<dbReference type="SUPFAM" id="SSF53850">
    <property type="entry name" value="Periplasmic binding protein-like II"/>
    <property type="match status" value="1"/>
</dbReference>
<dbReference type="Proteomes" id="UP000324170">
    <property type="component" value="Unassembled WGS sequence"/>
</dbReference>
<evidence type="ECO:0000313" key="7">
    <source>
        <dbReference type="EMBL" id="TYP04907.1"/>
    </source>
</evidence>
<keyword evidence="3 7" id="KW-0238">DNA-binding</keyword>
<dbReference type="Gene3D" id="3.40.190.290">
    <property type="match status" value="1"/>
</dbReference>
<reference evidence="6 8" key="1">
    <citation type="submission" date="2013-07" db="EMBL/GenBank/DDBJ databases">
        <authorList>
            <person name="Genoscope - CEA"/>
        </authorList>
    </citation>
    <scope>NUCLEOTIDE SEQUENCE [LARGE SCALE GENOMIC DNA]</scope>
    <source>
        <strain evidence="6">FRM16</strain>
        <strain evidence="8">FRM16 / DSM 17909</strain>
    </source>
</reference>
<evidence type="ECO:0000259" key="5">
    <source>
        <dbReference type="PROSITE" id="PS50931"/>
    </source>
</evidence>
<dbReference type="Proteomes" id="UP000032721">
    <property type="component" value="Chromosome"/>
</dbReference>
<evidence type="ECO:0000313" key="8">
    <source>
        <dbReference type="Proteomes" id="UP000032721"/>
    </source>
</evidence>
<evidence type="ECO:0000256" key="4">
    <source>
        <dbReference type="ARBA" id="ARBA00023163"/>
    </source>
</evidence>
<dbReference type="GO" id="GO:0043565">
    <property type="term" value="F:sequence-specific DNA binding"/>
    <property type="evidence" value="ECO:0007669"/>
    <property type="project" value="TreeGrafter"/>
</dbReference>
<dbReference type="GO" id="GO:0003700">
    <property type="term" value="F:DNA-binding transcription factor activity"/>
    <property type="evidence" value="ECO:0007669"/>
    <property type="project" value="InterPro"/>
</dbReference>
<dbReference type="PROSITE" id="PS50931">
    <property type="entry name" value="HTH_LYSR"/>
    <property type="match status" value="1"/>
</dbReference>
<dbReference type="PANTHER" id="PTHR30537:SF3">
    <property type="entry name" value="TRANSCRIPTIONAL REGULATORY PROTEIN"/>
    <property type="match status" value="1"/>
</dbReference>
<keyword evidence="9" id="KW-1185">Reference proteome</keyword>
<dbReference type="HOGENOM" id="CLU_039613_2_1_6"/>
<dbReference type="Pfam" id="PF00126">
    <property type="entry name" value="HTH_1"/>
    <property type="match status" value="1"/>
</dbReference>
<dbReference type="Pfam" id="PF03466">
    <property type="entry name" value="LysR_substrate"/>
    <property type="match status" value="1"/>
</dbReference>
<evidence type="ECO:0000256" key="2">
    <source>
        <dbReference type="ARBA" id="ARBA00023015"/>
    </source>
</evidence>
<evidence type="ECO:0000313" key="9">
    <source>
        <dbReference type="Proteomes" id="UP000324170"/>
    </source>
</evidence>
<dbReference type="Gene3D" id="1.10.10.10">
    <property type="entry name" value="Winged helix-like DNA-binding domain superfamily/Winged helix DNA-binding domain"/>
    <property type="match status" value="1"/>
</dbReference>
<dbReference type="SUPFAM" id="SSF46785">
    <property type="entry name" value="Winged helix' DNA-binding domain"/>
    <property type="match status" value="1"/>
</dbReference>
<gene>
    <name evidence="7" type="ORF">LY16_02149</name>
    <name evidence="6" type="ORF">XDD1_1052</name>
</gene>
<accession>A0A068QSH7</accession>
<proteinExistence type="inferred from homology"/>
<organism evidence="6 8">
    <name type="scientific">Xenorhabdus doucetiae</name>
    <dbReference type="NCBI Taxonomy" id="351671"/>
    <lineage>
        <taxon>Bacteria</taxon>
        <taxon>Pseudomonadati</taxon>
        <taxon>Pseudomonadota</taxon>
        <taxon>Gammaproteobacteria</taxon>
        <taxon>Enterobacterales</taxon>
        <taxon>Morganellaceae</taxon>
        <taxon>Xenorhabdus</taxon>
    </lineage>
</organism>
<feature type="domain" description="HTH lysR-type" evidence="5">
    <location>
        <begin position="4"/>
        <end position="61"/>
    </location>
</feature>
<reference evidence="7 9" key="2">
    <citation type="submission" date="2019-07" db="EMBL/GenBank/DDBJ databases">
        <title>Genomic Encyclopedia of Type Strains, Phase I: the one thousand microbial genomes (KMG-I) project.</title>
        <authorList>
            <person name="Kyrpides N."/>
        </authorList>
    </citation>
    <scope>NUCLEOTIDE SEQUENCE [LARGE SCALE GENOMIC DNA]</scope>
    <source>
        <strain evidence="7 9">DSM 17909</strain>
    </source>
</reference>
<dbReference type="InterPro" id="IPR000847">
    <property type="entry name" value="LysR_HTH_N"/>
</dbReference>
<dbReference type="OrthoDB" id="570111at2"/>
<comment type="similarity">
    <text evidence="1">Belongs to the LysR transcriptional regulatory family.</text>
</comment>